<comment type="caution">
    <text evidence="2">The sequence shown here is derived from an EMBL/GenBank/DDBJ whole genome shotgun (WGS) entry which is preliminary data.</text>
</comment>
<dbReference type="InterPro" id="IPR000086">
    <property type="entry name" value="NUDIX_hydrolase_dom"/>
</dbReference>
<name>A0A3L7JTU3_9BACI</name>
<evidence type="ECO:0000313" key="2">
    <source>
        <dbReference type="EMBL" id="RLQ94248.1"/>
    </source>
</evidence>
<dbReference type="GO" id="GO:0016787">
    <property type="term" value="F:hydrolase activity"/>
    <property type="evidence" value="ECO:0007669"/>
    <property type="project" value="UniProtKB-KW"/>
</dbReference>
<dbReference type="OrthoDB" id="9804563at2"/>
<dbReference type="InterPro" id="IPR015797">
    <property type="entry name" value="NUDIX_hydrolase-like_dom_sf"/>
</dbReference>
<protein>
    <submittedName>
        <fullName evidence="2">NUDIX hydrolase</fullName>
    </submittedName>
</protein>
<evidence type="ECO:0000259" key="1">
    <source>
        <dbReference type="PROSITE" id="PS51462"/>
    </source>
</evidence>
<dbReference type="AlphaFoldDB" id="A0A3L7JTU3"/>
<organism evidence="2 3">
    <name type="scientific">Falsibacillus albus</name>
    <dbReference type="NCBI Taxonomy" id="2478915"/>
    <lineage>
        <taxon>Bacteria</taxon>
        <taxon>Bacillati</taxon>
        <taxon>Bacillota</taxon>
        <taxon>Bacilli</taxon>
        <taxon>Bacillales</taxon>
        <taxon>Bacillaceae</taxon>
        <taxon>Falsibacillus</taxon>
    </lineage>
</organism>
<keyword evidence="3" id="KW-1185">Reference proteome</keyword>
<reference evidence="2 3" key="1">
    <citation type="submission" date="2018-10" db="EMBL/GenBank/DDBJ databases">
        <title>Falsibacillus sp. genome draft.</title>
        <authorList>
            <person name="Shi S."/>
        </authorList>
    </citation>
    <scope>NUCLEOTIDE SEQUENCE [LARGE SCALE GENOMIC DNA]</scope>
    <source>
        <strain evidence="2 3">GY 10110</strain>
    </source>
</reference>
<gene>
    <name evidence="2" type="ORF">D9X91_14380</name>
</gene>
<dbReference type="Gene3D" id="3.90.79.10">
    <property type="entry name" value="Nucleoside Triphosphate Pyrophosphohydrolase"/>
    <property type="match status" value="1"/>
</dbReference>
<feature type="domain" description="Nudix hydrolase" evidence="1">
    <location>
        <begin position="2"/>
        <end position="137"/>
    </location>
</feature>
<dbReference type="PROSITE" id="PS51462">
    <property type="entry name" value="NUDIX"/>
    <property type="match status" value="1"/>
</dbReference>
<keyword evidence="2" id="KW-0378">Hydrolase</keyword>
<dbReference type="EMBL" id="RCVZ01000010">
    <property type="protein sequence ID" value="RLQ94248.1"/>
    <property type="molecule type" value="Genomic_DNA"/>
</dbReference>
<evidence type="ECO:0000313" key="3">
    <source>
        <dbReference type="Proteomes" id="UP000276770"/>
    </source>
</evidence>
<dbReference type="Pfam" id="PF00293">
    <property type="entry name" value="NUDIX"/>
    <property type="match status" value="1"/>
</dbReference>
<proteinExistence type="predicted"/>
<accession>A0A3L7JTU3</accession>
<dbReference type="Proteomes" id="UP000276770">
    <property type="component" value="Unassembled WGS sequence"/>
</dbReference>
<dbReference type="SUPFAM" id="SSF55811">
    <property type="entry name" value="Nudix"/>
    <property type="match status" value="1"/>
</dbReference>
<dbReference type="RefSeq" id="WP_121681339.1">
    <property type="nucleotide sequence ID" value="NZ_RCVZ01000010.1"/>
</dbReference>
<sequence>MKLRQMAVALLFNSKEEMLFIQKKKKDSLFKDLFLPIGGHMEYGEMNDPHKACLREIEEETGLKEDVLNELRLKYIVLRMKALQEVRMQYVFVGNVLPGVDLQESEEGSLFWCTPKSLPDHVITATTKEIIYHYQHLGAHDESTYCGSMKSNNGEPEISWSLLEDWEAIEV</sequence>